<comment type="caution">
    <text evidence="1">The sequence shown here is derived from an EMBL/GenBank/DDBJ whole genome shotgun (WGS) entry which is preliminary data.</text>
</comment>
<dbReference type="EMBL" id="BLLH01000001">
    <property type="protein sequence ID" value="GFH39849.1"/>
    <property type="molecule type" value="Genomic_DNA"/>
</dbReference>
<gene>
    <name evidence="1" type="ORF">Hs20B_02470</name>
</gene>
<evidence type="ECO:0000313" key="2">
    <source>
        <dbReference type="Proteomes" id="UP000475928"/>
    </source>
</evidence>
<protein>
    <submittedName>
        <fullName evidence="1">Uncharacterized protein</fullName>
    </submittedName>
</protein>
<sequence>MAYKHTEHTPLFMYNAIRKAVEETGLTLAEAPETHDGSLPYAWIDQINGERSQIARRSHRAGDIYNYTAVVHVFYPWERQGDMLSAIYEIDGRVQEAFLHDMTQRIFRESDGVLHGLININ</sequence>
<dbReference type="AlphaFoldDB" id="A0A6A0B3D1"/>
<keyword evidence="2" id="KW-1185">Reference proteome</keyword>
<organism evidence="1 2">
    <name type="scientific">Pseudolactococcus insecticola</name>
    <dbReference type="NCBI Taxonomy" id="2709158"/>
    <lineage>
        <taxon>Bacteria</taxon>
        <taxon>Bacillati</taxon>
        <taxon>Bacillota</taxon>
        <taxon>Bacilli</taxon>
        <taxon>Lactobacillales</taxon>
        <taxon>Streptococcaceae</taxon>
        <taxon>Pseudolactococcus</taxon>
    </lineage>
</organism>
<proteinExistence type="predicted"/>
<reference evidence="1 2" key="1">
    <citation type="submission" date="2020-02" db="EMBL/GenBank/DDBJ databases">
        <title>Draft genome sequence of Lactococcus sp. Hs20B0-1.</title>
        <authorList>
            <person name="Noda S."/>
            <person name="Yuki M."/>
            <person name="Ohkuma M."/>
        </authorList>
    </citation>
    <scope>NUCLEOTIDE SEQUENCE [LARGE SCALE GENOMIC DNA]</scope>
    <source>
        <strain evidence="1 2">Hs20B0-1</strain>
    </source>
</reference>
<accession>A0A6A0B3D1</accession>
<evidence type="ECO:0000313" key="1">
    <source>
        <dbReference type="EMBL" id="GFH39849.1"/>
    </source>
</evidence>
<name>A0A6A0B3D1_9LACT</name>
<dbReference type="Proteomes" id="UP000475928">
    <property type="component" value="Unassembled WGS sequence"/>
</dbReference>
<dbReference type="RefSeq" id="WP_172354810.1">
    <property type="nucleotide sequence ID" value="NZ_BLLH01000001.1"/>
</dbReference>